<protein>
    <submittedName>
        <fullName evidence="2">Uncharacterized protein</fullName>
    </submittedName>
</protein>
<dbReference type="Proteomes" id="UP000001812">
    <property type="component" value="Chromosome I"/>
</dbReference>
<dbReference type="EMBL" id="CM000832">
    <property type="protein sequence ID" value="EET09481.1"/>
    <property type="molecule type" value="Genomic_DNA"/>
</dbReference>
<sequence length="91" mass="9591">MRLAEGSEAAIGDRRSAGEGRRAKGEGRRAKGEGRRAKGEGLAHSFDTRTVGARTRGMARTGLITRGYSAADTRRPRAAASRPKAAKDGLP</sequence>
<reference evidence="2" key="1">
    <citation type="submission" date="2009-05" db="EMBL/GenBank/DDBJ databases">
        <authorList>
            <person name="Harkins D.M."/>
            <person name="DeShazer D."/>
            <person name="Woods D.E."/>
            <person name="Brinkac L.M."/>
            <person name="Brown K.A."/>
            <person name="Hung G.C."/>
            <person name="Tuanyok A."/>
            <person name="Zhang B."/>
            <person name="Nierman W.C."/>
        </authorList>
    </citation>
    <scope>NUCLEOTIDE SEQUENCE [LARGE SCALE GENOMIC DNA]</scope>
    <source>
        <strain evidence="2">1710a</strain>
    </source>
</reference>
<evidence type="ECO:0000313" key="2">
    <source>
        <dbReference type="EMBL" id="EET09481.1"/>
    </source>
</evidence>
<proteinExistence type="predicted"/>
<gene>
    <name evidence="2" type="ORF">BURPS1710A_1587</name>
</gene>
<evidence type="ECO:0000256" key="1">
    <source>
        <dbReference type="SAM" id="MobiDB-lite"/>
    </source>
</evidence>
<feature type="compositionally biased region" description="Basic and acidic residues" evidence="1">
    <location>
        <begin position="11"/>
        <end position="41"/>
    </location>
</feature>
<dbReference type="AlphaFoldDB" id="A0A0E1WAX8"/>
<feature type="region of interest" description="Disordered" evidence="1">
    <location>
        <begin position="1"/>
        <end position="91"/>
    </location>
</feature>
<dbReference type="HOGENOM" id="CLU_2631353_0_0_4"/>
<name>A0A0E1WAX8_BURPE</name>
<accession>A0A0E1WAX8</accession>
<organism evidence="2">
    <name type="scientific">Burkholderia pseudomallei 1710a</name>
    <dbReference type="NCBI Taxonomy" id="320371"/>
    <lineage>
        <taxon>Bacteria</taxon>
        <taxon>Pseudomonadati</taxon>
        <taxon>Pseudomonadota</taxon>
        <taxon>Betaproteobacteria</taxon>
        <taxon>Burkholderiales</taxon>
        <taxon>Burkholderiaceae</taxon>
        <taxon>Burkholderia</taxon>
        <taxon>pseudomallei group</taxon>
    </lineage>
</organism>